<sequence>MKIKNIIFDLGGVLLNLNYQLTIDAFTELGNQDFQSLYTQANQTDLFNQLEKGEISGEEFISGIKNYLPESTTDEVIINAWNAMLLDLPKERLDFLMELKSEYNTVLLSNTNTIHLEFFHKQLNEVYGESSLSNYFKELYFSCAMGMRKPDAEIFETLCNKEGFDPKETLFIDDSMQHIEGAKSIGIQAHHLDVKNDNVIRLVRSLLA</sequence>
<dbReference type="NCBIfam" id="TIGR01509">
    <property type="entry name" value="HAD-SF-IA-v3"/>
    <property type="match status" value="1"/>
</dbReference>
<accession>A0A4Q4KQJ4</accession>
<reference evidence="1 2" key="1">
    <citation type="submission" date="2019-02" db="EMBL/GenBank/DDBJ databases">
        <title>Genome sequence of the sea-ice species Brumimicrobium glaciale.</title>
        <authorList>
            <person name="Bowman J.P."/>
        </authorList>
    </citation>
    <scope>NUCLEOTIDE SEQUENCE [LARGE SCALE GENOMIC DNA]</scope>
    <source>
        <strain evidence="1 2">IC156</strain>
    </source>
</reference>
<dbReference type="AlphaFoldDB" id="A0A4Q4KQJ4"/>
<gene>
    <name evidence="1" type="ORF">ERX46_01815</name>
</gene>
<dbReference type="OrthoDB" id="9797415at2"/>
<evidence type="ECO:0000313" key="1">
    <source>
        <dbReference type="EMBL" id="RYM35756.1"/>
    </source>
</evidence>
<evidence type="ECO:0000313" key="2">
    <source>
        <dbReference type="Proteomes" id="UP000293952"/>
    </source>
</evidence>
<dbReference type="PRINTS" id="PR00413">
    <property type="entry name" value="HADHALOGNASE"/>
</dbReference>
<dbReference type="Proteomes" id="UP000293952">
    <property type="component" value="Unassembled WGS sequence"/>
</dbReference>
<organism evidence="1 2">
    <name type="scientific">Brumimicrobium glaciale</name>
    <dbReference type="NCBI Taxonomy" id="200475"/>
    <lineage>
        <taxon>Bacteria</taxon>
        <taxon>Pseudomonadati</taxon>
        <taxon>Bacteroidota</taxon>
        <taxon>Flavobacteriia</taxon>
        <taxon>Flavobacteriales</taxon>
        <taxon>Crocinitomicaceae</taxon>
        <taxon>Brumimicrobium</taxon>
    </lineage>
</organism>
<dbReference type="Gene3D" id="1.10.150.240">
    <property type="entry name" value="Putative phosphatase, domain 2"/>
    <property type="match status" value="1"/>
</dbReference>
<dbReference type="InterPro" id="IPR036412">
    <property type="entry name" value="HAD-like_sf"/>
</dbReference>
<dbReference type="SFLD" id="SFLDG01129">
    <property type="entry name" value="C1.5:_HAD__Beta-PGM__Phosphata"/>
    <property type="match status" value="1"/>
</dbReference>
<dbReference type="PANTHER" id="PTHR43611:SF3">
    <property type="entry name" value="FLAVIN MONONUCLEOTIDE HYDROLASE 1, CHLOROPLATIC"/>
    <property type="match status" value="1"/>
</dbReference>
<comment type="caution">
    <text evidence="1">The sequence shown here is derived from an EMBL/GenBank/DDBJ whole genome shotgun (WGS) entry which is preliminary data.</text>
</comment>
<dbReference type="PANTHER" id="PTHR43611">
    <property type="entry name" value="ALPHA-D-GLUCOSE 1-PHOSPHATE PHOSPHATASE"/>
    <property type="match status" value="1"/>
</dbReference>
<dbReference type="InterPro" id="IPR023198">
    <property type="entry name" value="PGP-like_dom2"/>
</dbReference>
<dbReference type="InterPro" id="IPR006439">
    <property type="entry name" value="HAD-SF_hydro_IA"/>
</dbReference>
<dbReference type="CDD" id="cd02603">
    <property type="entry name" value="HAD_sEH-N_like"/>
    <property type="match status" value="1"/>
</dbReference>
<name>A0A4Q4KQJ4_9FLAO</name>
<proteinExistence type="predicted"/>
<protein>
    <submittedName>
        <fullName evidence="1">HAD family phosphatase</fullName>
    </submittedName>
</protein>
<dbReference type="InterPro" id="IPR023214">
    <property type="entry name" value="HAD_sf"/>
</dbReference>
<dbReference type="EMBL" id="SETE01000001">
    <property type="protein sequence ID" value="RYM35756.1"/>
    <property type="molecule type" value="Genomic_DNA"/>
</dbReference>
<dbReference type="Pfam" id="PF00702">
    <property type="entry name" value="Hydrolase"/>
    <property type="match status" value="1"/>
</dbReference>
<dbReference type="RefSeq" id="WP_130092123.1">
    <property type="nucleotide sequence ID" value="NZ_SETE01000001.1"/>
</dbReference>
<dbReference type="Gene3D" id="3.40.50.1000">
    <property type="entry name" value="HAD superfamily/HAD-like"/>
    <property type="match status" value="1"/>
</dbReference>
<keyword evidence="2" id="KW-1185">Reference proteome</keyword>
<dbReference type="SFLD" id="SFLDS00003">
    <property type="entry name" value="Haloacid_Dehalogenase"/>
    <property type="match status" value="1"/>
</dbReference>
<dbReference type="SUPFAM" id="SSF56784">
    <property type="entry name" value="HAD-like"/>
    <property type="match status" value="1"/>
</dbReference>